<evidence type="ECO:0000313" key="2">
    <source>
        <dbReference type="EMBL" id="RCS42114.1"/>
    </source>
</evidence>
<protein>
    <recommendedName>
        <fullName evidence="1">PSP1 C-terminal domain-containing protein</fullName>
    </recommendedName>
</protein>
<comment type="caution">
    <text evidence="2">The sequence shown here is derived from an EMBL/GenBank/DDBJ whole genome shotgun (WGS) entry which is preliminary data.</text>
</comment>
<gene>
    <name evidence="2" type="ORF">DTL42_19995</name>
</gene>
<organism evidence="2 3">
    <name type="scientific">Bremerella cremea</name>
    <dbReference type="NCBI Taxonomy" id="1031537"/>
    <lineage>
        <taxon>Bacteria</taxon>
        <taxon>Pseudomonadati</taxon>
        <taxon>Planctomycetota</taxon>
        <taxon>Planctomycetia</taxon>
        <taxon>Pirellulales</taxon>
        <taxon>Pirellulaceae</taxon>
        <taxon>Bremerella</taxon>
    </lineage>
</organism>
<accession>A0A368KLW1</accession>
<feature type="domain" description="PSP1 C-terminal" evidence="1">
    <location>
        <begin position="82"/>
        <end position="167"/>
    </location>
</feature>
<dbReference type="AlphaFoldDB" id="A0A368KLW1"/>
<dbReference type="Pfam" id="PF04468">
    <property type="entry name" value="PSP1"/>
    <property type="match status" value="1"/>
</dbReference>
<dbReference type="PROSITE" id="PS51411">
    <property type="entry name" value="PSP1_C"/>
    <property type="match status" value="1"/>
</dbReference>
<reference evidence="2 3" key="1">
    <citation type="submission" date="2018-07" db="EMBL/GenBank/DDBJ databases">
        <title>Comparative genomes isolates from brazilian mangrove.</title>
        <authorList>
            <person name="De Araujo J.E."/>
            <person name="Taketani R.G."/>
            <person name="Silva M.C.P."/>
            <person name="Lourenco M.V."/>
            <person name="Oliveira V.M."/>
            <person name="Andreote F.D."/>
        </authorList>
    </citation>
    <scope>NUCLEOTIDE SEQUENCE [LARGE SCALE GENOMIC DNA]</scope>
    <source>
        <strain evidence="2 3">HEX PRIS-MGV</strain>
    </source>
</reference>
<proteinExistence type="predicted"/>
<dbReference type="InterPro" id="IPR007557">
    <property type="entry name" value="PSP1_C"/>
</dbReference>
<dbReference type="Proteomes" id="UP000253562">
    <property type="component" value="Unassembled WGS sequence"/>
</dbReference>
<dbReference type="EMBL" id="QPEX01000044">
    <property type="protein sequence ID" value="RCS42114.1"/>
    <property type="molecule type" value="Genomic_DNA"/>
</dbReference>
<evidence type="ECO:0000313" key="3">
    <source>
        <dbReference type="Proteomes" id="UP000253562"/>
    </source>
</evidence>
<sequence>MQARRPCLSHENVSDTFEITRHHFVRVGVLGHVGRFTSVDAVAYARGMRVVCRTSRGLEVGEILAPAGEADGASVEGASSDGSILRGVTVSDDLLLARLERNRQEAFAACEKELAQRGIHIPLLEVEQLFDGSSLYFHFLGEVPPEVTELTDRLAETYNAAAGISQFSDLLETGCGPGCGTDEKAGGCGDSCVSCAIAGACKK</sequence>
<evidence type="ECO:0000259" key="1">
    <source>
        <dbReference type="PROSITE" id="PS51411"/>
    </source>
</evidence>
<name>A0A368KLW1_9BACT</name>